<reference evidence="2" key="1">
    <citation type="submission" date="2016-09" db="EMBL/GenBank/DDBJ databases">
        <authorList>
            <person name="Greninger A.L."/>
            <person name="Jerome K.R."/>
            <person name="Mcnair B."/>
            <person name="Wallis C."/>
            <person name="Fang F."/>
        </authorList>
    </citation>
    <scope>NUCLEOTIDE SEQUENCE [LARGE SCALE GENOMIC DNA]</scope>
    <source>
        <strain evidence="2">M7</strain>
    </source>
</reference>
<dbReference type="Proteomes" id="UP000094243">
    <property type="component" value="Unassembled WGS sequence"/>
</dbReference>
<dbReference type="OrthoDB" id="9798771at2"/>
<organism evidence="1 2">
    <name type="scientific">Mycolicibacterium holsaticum</name>
    <dbReference type="NCBI Taxonomy" id="152142"/>
    <lineage>
        <taxon>Bacteria</taxon>
        <taxon>Bacillati</taxon>
        <taxon>Actinomycetota</taxon>
        <taxon>Actinomycetes</taxon>
        <taxon>Mycobacteriales</taxon>
        <taxon>Mycobacteriaceae</taxon>
        <taxon>Mycolicibacterium</taxon>
    </lineage>
</organism>
<dbReference type="AlphaFoldDB" id="A0A1E3RU69"/>
<comment type="caution">
    <text evidence="1">The sequence shown here is derived from an EMBL/GenBank/DDBJ whole genome shotgun (WGS) entry which is preliminary data.</text>
</comment>
<proteinExistence type="predicted"/>
<evidence type="ECO:0000313" key="2">
    <source>
        <dbReference type="Proteomes" id="UP000094243"/>
    </source>
</evidence>
<accession>A0A1E3RU69</accession>
<name>A0A1E3RU69_9MYCO</name>
<dbReference type="RefSeq" id="WP_069405982.1">
    <property type="nucleotide sequence ID" value="NZ_MIGZ01000084.1"/>
</dbReference>
<evidence type="ECO:0000313" key="1">
    <source>
        <dbReference type="EMBL" id="ODQ92962.1"/>
    </source>
</evidence>
<dbReference type="EMBL" id="MIGZ01000084">
    <property type="protein sequence ID" value="ODQ92962.1"/>
    <property type="molecule type" value="Genomic_DNA"/>
</dbReference>
<gene>
    <name evidence="1" type="ORF">BHQ17_15135</name>
</gene>
<dbReference type="Gene3D" id="2.60.120.620">
    <property type="entry name" value="q2cbj1_9rhob like domain"/>
    <property type="match status" value="1"/>
</dbReference>
<sequence>MPETIDINAFISDGYVKLEQAAPRETGDAARDLLWRQLGLSPQDPNGWSEPVRWAVDPAGAGPFGELLKSPTLAAALDRICGVGGWQPRGTLGNIPVRFPVAPAADDRGWHIDANTSLPDGAWAVTGRPHTMLLLTLLSDVGPHDAPTRIRIGSHRDVARALGPEPVDFTEMGALVDRVSTGRDVAYATGAPGDIYLLHPFTAHAADKHRGATPRFMAQSPVVLTSPLTPASSSPLGCVWED</sequence>
<keyword evidence="2" id="KW-1185">Reference proteome</keyword>
<protein>
    <submittedName>
        <fullName evidence="1">Mitomycin antibiotics/polyketide fumonisin biosynthesis protein</fullName>
    </submittedName>
</protein>
<dbReference type="SUPFAM" id="SSF51197">
    <property type="entry name" value="Clavaminate synthase-like"/>
    <property type="match status" value="1"/>
</dbReference>